<dbReference type="PANTHER" id="PTHR43157">
    <property type="entry name" value="PHOSPHATIDYLINOSITOL-GLYCAN BIOSYNTHESIS CLASS F PROTEIN-RELATED"/>
    <property type="match status" value="1"/>
</dbReference>
<evidence type="ECO:0000256" key="1">
    <source>
        <dbReference type="ARBA" id="ARBA00023002"/>
    </source>
</evidence>
<keyword evidence="1" id="KW-0560">Oxidoreductase</keyword>
<accession>T1GSZ3</accession>
<dbReference type="EMBL" id="CAQQ02071728">
    <property type="status" value="NOT_ANNOTATED_CDS"/>
    <property type="molecule type" value="Genomic_DNA"/>
</dbReference>
<name>T1GSZ3_MEGSC</name>
<dbReference type="HOGENOM" id="CLU_010194_44_9_1"/>
<dbReference type="STRING" id="36166.T1GSZ3"/>
<organism evidence="3 4">
    <name type="scientific">Megaselia scalaris</name>
    <name type="common">Humpbacked fly</name>
    <name type="synonym">Phora scalaris</name>
    <dbReference type="NCBI Taxonomy" id="36166"/>
    <lineage>
        <taxon>Eukaryota</taxon>
        <taxon>Metazoa</taxon>
        <taxon>Ecdysozoa</taxon>
        <taxon>Arthropoda</taxon>
        <taxon>Hexapoda</taxon>
        <taxon>Insecta</taxon>
        <taxon>Pterygota</taxon>
        <taxon>Neoptera</taxon>
        <taxon>Endopterygota</taxon>
        <taxon>Diptera</taxon>
        <taxon>Brachycera</taxon>
        <taxon>Muscomorpha</taxon>
        <taxon>Platypezoidea</taxon>
        <taxon>Phoridae</taxon>
        <taxon>Megaseliini</taxon>
        <taxon>Megaselia</taxon>
    </lineage>
</organism>
<evidence type="ECO:0000256" key="2">
    <source>
        <dbReference type="RuleBase" id="RU000363"/>
    </source>
</evidence>
<dbReference type="Gene3D" id="3.40.50.720">
    <property type="entry name" value="NAD(P)-binding Rossmann-like Domain"/>
    <property type="match status" value="1"/>
</dbReference>
<dbReference type="PRINTS" id="PR00081">
    <property type="entry name" value="GDHRDH"/>
</dbReference>
<dbReference type="InterPro" id="IPR036291">
    <property type="entry name" value="NAD(P)-bd_dom_sf"/>
</dbReference>
<dbReference type="PANTHER" id="PTHR43157:SF31">
    <property type="entry name" value="PHOSPHATIDYLINOSITOL-GLYCAN BIOSYNTHESIS CLASS F PROTEIN"/>
    <property type="match status" value="1"/>
</dbReference>
<dbReference type="SUPFAM" id="SSF51735">
    <property type="entry name" value="NAD(P)-binding Rossmann-fold domains"/>
    <property type="match status" value="1"/>
</dbReference>
<reference evidence="4" key="1">
    <citation type="submission" date="2013-02" db="EMBL/GenBank/DDBJ databases">
        <authorList>
            <person name="Hughes D."/>
        </authorList>
    </citation>
    <scope>NUCLEOTIDE SEQUENCE</scope>
    <source>
        <strain>Durham</strain>
        <strain evidence="4">NC isolate 2 -- Noor lab</strain>
    </source>
</reference>
<comment type="similarity">
    <text evidence="2">Belongs to the short-chain dehydrogenases/reductases (SDR) family.</text>
</comment>
<evidence type="ECO:0000313" key="4">
    <source>
        <dbReference type="Proteomes" id="UP000015102"/>
    </source>
</evidence>
<reference evidence="3" key="2">
    <citation type="submission" date="2015-06" db="UniProtKB">
        <authorList>
            <consortium name="EnsemblMetazoa"/>
        </authorList>
    </citation>
    <scope>IDENTIFICATION</scope>
</reference>
<evidence type="ECO:0000313" key="3">
    <source>
        <dbReference type="EnsemblMetazoa" id="MESCA006809-PA"/>
    </source>
</evidence>
<dbReference type="Pfam" id="PF00106">
    <property type="entry name" value="adh_short"/>
    <property type="match status" value="1"/>
</dbReference>
<sequence length="185" mass="20615">MACRDPIKCEDARLEIIEKTKNENIFNRTLDLNSLESVRTFANNFLNEETKLDILINNAGVMATPKTLTKDGFEMQLGVNHLGHFLLTNLLLDTLKKSAPSRIVVVSSAIYIFGSINKADLNSEKAYSKVGAYSQSKLANILFTKELTKRLEGTNVTVNCCHPGVVKTELGRHMSLAISNRFYTC</sequence>
<dbReference type="PRINTS" id="PR00080">
    <property type="entry name" value="SDRFAMILY"/>
</dbReference>
<dbReference type="OMA" id="EVDILIC"/>
<dbReference type="InterPro" id="IPR002347">
    <property type="entry name" value="SDR_fam"/>
</dbReference>
<dbReference type="AlphaFoldDB" id="T1GSZ3"/>
<protein>
    <submittedName>
        <fullName evidence="3">Uncharacterized protein</fullName>
    </submittedName>
</protein>
<dbReference type="EnsemblMetazoa" id="MESCA006809-RA">
    <property type="protein sequence ID" value="MESCA006809-PA"/>
    <property type="gene ID" value="MESCA006809"/>
</dbReference>
<dbReference type="GO" id="GO:0016491">
    <property type="term" value="F:oxidoreductase activity"/>
    <property type="evidence" value="ECO:0007669"/>
    <property type="project" value="UniProtKB-KW"/>
</dbReference>
<keyword evidence="4" id="KW-1185">Reference proteome</keyword>
<proteinExistence type="inferred from homology"/>
<dbReference type="Proteomes" id="UP000015102">
    <property type="component" value="Unassembled WGS sequence"/>
</dbReference>